<gene>
    <name evidence="2" type="ORF">GCM10010492_04420</name>
</gene>
<evidence type="ECO:0000313" key="2">
    <source>
        <dbReference type="EMBL" id="GAA0209750.1"/>
    </source>
</evidence>
<dbReference type="EMBL" id="BAAABU010000001">
    <property type="protein sequence ID" value="GAA0209750.1"/>
    <property type="molecule type" value="Genomic_DNA"/>
</dbReference>
<keyword evidence="3" id="KW-1185">Reference proteome</keyword>
<reference evidence="2 3" key="1">
    <citation type="journal article" date="2019" name="Int. J. Syst. Evol. Microbiol.">
        <title>The Global Catalogue of Microorganisms (GCM) 10K type strain sequencing project: providing services to taxonomists for standard genome sequencing and annotation.</title>
        <authorList>
            <consortium name="The Broad Institute Genomics Platform"/>
            <consortium name="The Broad Institute Genome Sequencing Center for Infectious Disease"/>
            <person name="Wu L."/>
            <person name="Ma J."/>
        </authorList>
    </citation>
    <scope>NUCLEOTIDE SEQUENCE [LARGE SCALE GENOMIC DNA]</scope>
    <source>
        <strain evidence="2 3">JCM 3380</strain>
    </source>
</reference>
<feature type="region of interest" description="Disordered" evidence="1">
    <location>
        <begin position="1"/>
        <end position="50"/>
    </location>
</feature>
<accession>A0ABN0T261</accession>
<feature type="compositionally biased region" description="Basic and acidic residues" evidence="1">
    <location>
        <begin position="29"/>
        <end position="49"/>
    </location>
</feature>
<name>A0ABN0T261_9PSEU</name>
<dbReference type="Proteomes" id="UP001500416">
    <property type="component" value="Unassembled WGS sequence"/>
</dbReference>
<sequence length="90" mass="9559">MQRVVRRAAAARPLEAPQPADAARSFQNGHREFSGLERSGDRETGHAGADHAGVILNGTFGVLTCEEFSHKSHHSFGSFPSHSVPGVPGL</sequence>
<organism evidence="2 3">
    <name type="scientific">Saccharothrix mutabilis subsp. mutabilis</name>
    <dbReference type="NCBI Taxonomy" id="66855"/>
    <lineage>
        <taxon>Bacteria</taxon>
        <taxon>Bacillati</taxon>
        <taxon>Actinomycetota</taxon>
        <taxon>Actinomycetes</taxon>
        <taxon>Pseudonocardiales</taxon>
        <taxon>Pseudonocardiaceae</taxon>
        <taxon>Saccharothrix</taxon>
    </lineage>
</organism>
<evidence type="ECO:0000256" key="1">
    <source>
        <dbReference type="SAM" id="MobiDB-lite"/>
    </source>
</evidence>
<comment type="caution">
    <text evidence="2">The sequence shown here is derived from an EMBL/GenBank/DDBJ whole genome shotgun (WGS) entry which is preliminary data.</text>
</comment>
<proteinExistence type="predicted"/>
<protein>
    <submittedName>
        <fullName evidence="2">Uncharacterized protein</fullName>
    </submittedName>
</protein>
<evidence type="ECO:0000313" key="3">
    <source>
        <dbReference type="Proteomes" id="UP001500416"/>
    </source>
</evidence>